<gene>
    <name evidence="1" type="ORF">GM415_05865</name>
</gene>
<dbReference type="Proteomes" id="UP000428328">
    <property type="component" value="Chromosome"/>
</dbReference>
<evidence type="ECO:0008006" key="3">
    <source>
        <dbReference type="Google" id="ProtNLM"/>
    </source>
</evidence>
<dbReference type="KEGG" id="psel:GM415_05865"/>
<accession>A0A6I6JH27</accession>
<dbReference type="RefSeq" id="WP_158946887.1">
    <property type="nucleotide sequence ID" value="NZ_CP046400.1"/>
</dbReference>
<dbReference type="EMBL" id="CP046400">
    <property type="protein sequence ID" value="QGY39662.1"/>
    <property type="molecule type" value="Genomic_DNA"/>
</dbReference>
<name>A0A6I6JH27_9BACT</name>
<proteinExistence type="predicted"/>
<sequence length="360" mass="39920">MQLDVPFLPDSGYAEFLAERTGRLASVHFSLFDPALADARPRMERHAPEDLARALKPLDGVPKFVLLNTRLHRPEAYFSAEVLAAAAARLDYLADEAGIQGLIFADPYYLQALSDAHPGVAEKLEAVISINAMPDSPRRIFAMLDMIAGTAFRQPSRLVLDRSLNRDFNRLRDTVREIRKLYSGMRFLLMANEGCLPACPYKPAHDAHLAMSVAGLCRDRTFAINHDLGCIRRFLDDPGLLLASPFIRPEDMGRYCDIVDGIKLCGRTRGADFLGRAVDAYLEGHYPGNLLDLMDAMGDLADRIDLPNASIPLEFFEKTAQCSGACRACGWCASLADSLICRKEPKLPHLSELSDKPSRR</sequence>
<evidence type="ECO:0000313" key="1">
    <source>
        <dbReference type="EMBL" id="QGY39662.1"/>
    </source>
</evidence>
<organism evidence="1 2">
    <name type="scientific">Pseudodesulfovibrio cashew</name>
    <dbReference type="NCBI Taxonomy" id="2678688"/>
    <lineage>
        <taxon>Bacteria</taxon>
        <taxon>Pseudomonadati</taxon>
        <taxon>Thermodesulfobacteriota</taxon>
        <taxon>Desulfovibrionia</taxon>
        <taxon>Desulfovibrionales</taxon>
        <taxon>Desulfovibrionaceae</taxon>
    </lineage>
</organism>
<dbReference type="AlphaFoldDB" id="A0A6I6JH27"/>
<protein>
    <recommendedName>
        <fullName evidence="3">Peptidase U32</fullName>
    </recommendedName>
</protein>
<evidence type="ECO:0000313" key="2">
    <source>
        <dbReference type="Proteomes" id="UP000428328"/>
    </source>
</evidence>
<keyword evidence="2" id="KW-1185">Reference proteome</keyword>
<reference evidence="1 2" key="1">
    <citation type="submission" date="2019-11" db="EMBL/GenBank/DDBJ databases">
        <authorList>
            <person name="Zheng R.K."/>
            <person name="Sun C.M."/>
        </authorList>
    </citation>
    <scope>NUCLEOTIDE SEQUENCE [LARGE SCALE GENOMIC DNA]</scope>
    <source>
        <strain evidence="1 2">SRB007</strain>
    </source>
</reference>